<reference evidence="1 2" key="1">
    <citation type="submission" date="2020-10" db="EMBL/GenBank/DDBJ databases">
        <title>The genome sequence of Chitinilyticum litopenaei 4Y14.</title>
        <authorList>
            <person name="Liu Y."/>
        </authorList>
    </citation>
    <scope>NUCLEOTIDE SEQUENCE [LARGE SCALE GENOMIC DNA]</scope>
    <source>
        <strain evidence="1 2">4Y14</strain>
    </source>
</reference>
<name>A0A8J7K155_9NEIS</name>
<organism evidence="1 2">
    <name type="scientific">Chitinilyticum piscinae</name>
    <dbReference type="NCBI Taxonomy" id="2866724"/>
    <lineage>
        <taxon>Bacteria</taxon>
        <taxon>Pseudomonadati</taxon>
        <taxon>Pseudomonadota</taxon>
        <taxon>Betaproteobacteria</taxon>
        <taxon>Neisseriales</taxon>
        <taxon>Chitinibacteraceae</taxon>
        <taxon>Chitinilyticum</taxon>
    </lineage>
</organism>
<dbReference type="Pfam" id="PF11278">
    <property type="entry name" value="DUF3079"/>
    <property type="match status" value="1"/>
</dbReference>
<gene>
    <name evidence="1" type="ORF">INR99_05195</name>
</gene>
<accession>A0A8J7K155</accession>
<dbReference type="InterPro" id="IPR021430">
    <property type="entry name" value="DUF3079"/>
</dbReference>
<dbReference type="Proteomes" id="UP000604481">
    <property type="component" value="Unassembled WGS sequence"/>
</dbReference>
<protein>
    <submittedName>
        <fullName evidence="1">DUF3079 domain-containing protein</fullName>
    </submittedName>
</protein>
<keyword evidence="2" id="KW-1185">Reference proteome</keyword>
<proteinExistence type="predicted"/>
<dbReference type="RefSeq" id="WP_194115268.1">
    <property type="nucleotide sequence ID" value="NZ_JADFUA010000002.1"/>
</dbReference>
<evidence type="ECO:0000313" key="2">
    <source>
        <dbReference type="Proteomes" id="UP000604481"/>
    </source>
</evidence>
<dbReference type="AlphaFoldDB" id="A0A8J7K155"/>
<sequence length="68" mass="7515">MAKKFPLNPAHPERICWGCDRYCAADDLRCGNGAGRTQHPMESWGEDWATWEGEEECSAGKAVAQADC</sequence>
<comment type="caution">
    <text evidence="1">The sequence shown here is derived from an EMBL/GenBank/DDBJ whole genome shotgun (WGS) entry which is preliminary data.</text>
</comment>
<evidence type="ECO:0000313" key="1">
    <source>
        <dbReference type="EMBL" id="MBE9608741.1"/>
    </source>
</evidence>
<dbReference type="EMBL" id="JADFUA010000002">
    <property type="protein sequence ID" value="MBE9608741.1"/>
    <property type="molecule type" value="Genomic_DNA"/>
</dbReference>